<dbReference type="InterPro" id="IPR050097">
    <property type="entry name" value="Ferredoxin-NADP_redctase_2"/>
</dbReference>
<comment type="cofactor">
    <cofactor evidence="3">
        <name>FAD</name>
        <dbReference type="ChEBI" id="CHEBI:57692"/>
    </cofactor>
</comment>
<dbReference type="Pfam" id="PF07992">
    <property type="entry name" value="Pyr_redox_2"/>
    <property type="match status" value="1"/>
</dbReference>
<comment type="subunit">
    <text evidence="3">Homodimer.</text>
</comment>
<dbReference type="SUPFAM" id="SSF51905">
    <property type="entry name" value="FAD/NAD(P)-binding domain"/>
    <property type="match status" value="1"/>
</dbReference>
<dbReference type="Proteomes" id="UP000067243">
    <property type="component" value="Chromosome"/>
</dbReference>
<dbReference type="KEGG" id="stur:STURON_0066"/>
<evidence type="ECO:0000259" key="4">
    <source>
        <dbReference type="Pfam" id="PF07992"/>
    </source>
</evidence>
<dbReference type="EC" id="1.8.1.9" evidence="3"/>
<accession>A0A0K1P5W4</accession>
<evidence type="ECO:0000313" key="6">
    <source>
        <dbReference type="Proteomes" id="UP000067243"/>
    </source>
</evidence>
<dbReference type="PANTHER" id="PTHR48105">
    <property type="entry name" value="THIOREDOXIN REDUCTASE 1-RELATED-RELATED"/>
    <property type="match status" value="1"/>
</dbReference>
<keyword evidence="3" id="KW-0676">Redox-active center</keyword>
<keyword evidence="2 3" id="KW-0560">Oxidoreductase</keyword>
<evidence type="ECO:0000256" key="2">
    <source>
        <dbReference type="ARBA" id="ARBA00023002"/>
    </source>
</evidence>
<keyword evidence="6" id="KW-1185">Reference proteome</keyword>
<dbReference type="PATRIC" id="fig|216946.3.peg.66"/>
<evidence type="ECO:0000256" key="3">
    <source>
        <dbReference type="RuleBase" id="RU003880"/>
    </source>
</evidence>
<keyword evidence="3" id="KW-0274">FAD</keyword>
<sequence>MDDYMKNHIKTDYDLVIVGEGPAGLSAAIYACRAGLKTILLENSTPGGKVMKTDEIENYPGFKNIKGPDLGFHFYEQALNLGAEEAGAGIKDFEKKDDIFFITLSNDKLITSLTMIIATGTKENLLNIPGEKELYGKGVSYCATCDGAFYNESQEIVVVGGGYSAIEEAIYLTRFAGKVYIIHRRKDFRVDKKSLEKAKSNQKISFLLDSAVVAINGNKFVESVIVKNLITEQVQLLEVAAIFPFIGHNPNTHFIKNKEILNNEGYIITNEKMETNIAGLFAAGDVRETPFRQIATAVSDGAIAGQFAVKYIENIN</sequence>
<dbReference type="PROSITE" id="PS51257">
    <property type="entry name" value="PROKAR_LIPOPROTEIN"/>
    <property type="match status" value="1"/>
</dbReference>
<dbReference type="EMBL" id="CP012328">
    <property type="protein sequence ID" value="AKU79312.1"/>
    <property type="molecule type" value="Genomic_DNA"/>
</dbReference>
<proteinExistence type="inferred from homology"/>
<dbReference type="Gene3D" id="3.50.50.60">
    <property type="entry name" value="FAD/NAD(P)-binding domain"/>
    <property type="match status" value="2"/>
</dbReference>
<comment type="catalytic activity">
    <reaction evidence="3">
        <text>[thioredoxin]-dithiol + NADP(+) = [thioredoxin]-disulfide + NADPH + H(+)</text>
        <dbReference type="Rhea" id="RHEA:20345"/>
        <dbReference type="Rhea" id="RHEA-COMP:10698"/>
        <dbReference type="Rhea" id="RHEA-COMP:10700"/>
        <dbReference type="ChEBI" id="CHEBI:15378"/>
        <dbReference type="ChEBI" id="CHEBI:29950"/>
        <dbReference type="ChEBI" id="CHEBI:50058"/>
        <dbReference type="ChEBI" id="CHEBI:57783"/>
        <dbReference type="ChEBI" id="CHEBI:58349"/>
        <dbReference type="EC" id="1.8.1.9"/>
    </reaction>
</comment>
<protein>
    <recommendedName>
        <fullName evidence="3">Thioredoxin reductase</fullName>
        <ecNumber evidence="3">1.8.1.9</ecNumber>
    </recommendedName>
</protein>
<dbReference type="PRINTS" id="PR00469">
    <property type="entry name" value="PNDRDTASEII"/>
</dbReference>
<dbReference type="PRINTS" id="PR00368">
    <property type="entry name" value="FADPNR"/>
</dbReference>
<gene>
    <name evidence="5" type="primary">trxB</name>
    <name evidence="5" type="ORF">STURON_0066</name>
</gene>
<dbReference type="GO" id="GO:0004791">
    <property type="term" value="F:thioredoxin-disulfide reductase (NADPH) activity"/>
    <property type="evidence" value="ECO:0007669"/>
    <property type="project" value="UniProtKB-UniRule"/>
</dbReference>
<feature type="domain" description="FAD/NAD(P)-binding" evidence="4">
    <location>
        <begin position="13"/>
        <end position="301"/>
    </location>
</feature>
<dbReference type="GO" id="GO:0019430">
    <property type="term" value="P:removal of superoxide radicals"/>
    <property type="evidence" value="ECO:0007669"/>
    <property type="project" value="UniProtKB-UniRule"/>
</dbReference>
<dbReference type="AlphaFoldDB" id="A0A0K1P5W4"/>
<dbReference type="InterPro" id="IPR023753">
    <property type="entry name" value="FAD/NAD-binding_dom"/>
</dbReference>
<evidence type="ECO:0000256" key="1">
    <source>
        <dbReference type="ARBA" id="ARBA00022630"/>
    </source>
</evidence>
<organism evidence="5 6">
    <name type="scientific">Spiroplasma turonicum</name>
    <dbReference type="NCBI Taxonomy" id="216946"/>
    <lineage>
        <taxon>Bacteria</taxon>
        <taxon>Bacillati</taxon>
        <taxon>Mycoplasmatota</taxon>
        <taxon>Mollicutes</taxon>
        <taxon>Entomoplasmatales</taxon>
        <taxon>Spiroplasmataceae</taxon>
        <taxon>Spiroplasma</taxon>
    </lineage>
</organism>
<dbReference type="NCBIfam" id="TIGR01292">
    <property type="entry name" value="TRX_reduct"/>
    <property type="match status" value="1"/>
</dbReference>
<dbReference type="InterPro" id="IPR036188">
    <property type="entry name" value="FAD/NAD-bd_sf"/>
</dbReference>
<reference evidence="5 6" key="1">
    <citation type="journal article" date="2015" name="Genome Announc.">
        <title>Complete Genome Sequence of Spiroplasma turonicum Strain Tab4cT, a Parasite of a Horse Fly, Haematopota sp. (Diptera: Tabanidae).</title>
        <authorList>
            <person name="Davis R.E."/>
            <person name="Shao J."/>
            <person name="Zhao Y."/>
            <person name="Gasparich G.E."/>
            <person name="Gaynor B.J."/>
            <person name="Donofrio N."/>
        </authorList>
    </citation>
    <scope>NUCLEOTIDE SEQUENCE [LARGE SCALE GENOMIC DNA]</scope>
    <source>
        <strain evidence="5 6">Tab4c</strain>
    </source>
</reference>
<dbReference type="GO" id="GO:0005737">
    <property type="term" value="C:cytoplasm"/>
    <property type="evidence" value="ECO:0007669"/>
    <property type="project" value="InterPro"/>
</dbReference>
<name>A0A0K1P5W4_9MOLU</name>
<comment type="similarity">
    <text evidence="3">Belongs to the class-II pyridine nucleotide-disulfide oxidoreductase family.</text>
</comment>
<dbReference type="STRING" id="216946.STURO_v1c00660"/>
<keyword evidence="1 3" id="KW-0285">Flavoprotein</keyword>
<dbReference type="InterPro" id="IPR005982">
    <property type="entry name" value="Thioredox_Rdtase"/>
</dbReference>
<evidence type="ECO:0000313" key="5">
    <source>
        <dbReference type="EMBL" id="AKU79312.1"/>
    </source>
</evidence>